<name>A0A2C5YRE2_9HYPO</name>
<proteinExistence type="predicted"/>
<dbReference type="CDD" id="cd07721">
    <property type="entry name" value="yflN-like_MBL-fold"/>
    <property type="match status" value="1"/>
</dbReference>
<evidence type="ECO:0000259" key="1">
    <source>
        <dbReference type="SMART" id="SM00849"/>
    </source>
</evidence>
<sequence>MTEVAPNVFCISCTDVNAVVLRQGSDLTLIDGGWPGDVDAIEKALESIGHTPQDIRAILLTHAHIDHLGAVQAFHDRFKIPVYADSVEIRHAAREYIEQASEGDVLKGPMPQTTDWYQRVLKVGADKDITISDVQPVAPGPMDVPGRPVAIATHGHTSGHSAFYVAEARAIITGDCLVTDHAVSTIKGPQPCPWFFNHSIPDALSALKELKSVDADVIVPGHGQPLKMPISQAVDIALKAAEESGFSKH</sequence>
<dbReference type="PANTHER" id="PTHR42951">
    <property type="entry name" value="METALLO-BETA-LACTAMASE DOMAIN-CONTAINING"/>
    <property type="match status" value="1"/>
</dbReference>
<dbReference type="Pfam" id="PF00753">
    <property type="entry name" value="Lactamase_B"/>
    <property type="match status" value="1"/>
</dbReference>
<dbReference type="Proteomes" id="UP000224854">
    <property type="component" value="Unassembled WGS sequence"/>
</dbReference>
<evidence type="ECO:0000313" key="2">
    <source>
        <dbReference type="EMBL" id="PHH71337.1"/>
    </source>
</evidence>
<feature type="domain" description="Metallo-beta-lactamase" evidence="1">
    <location>
        <begin position="15"/>
        <end position="222"/>
    </location>
</feature>
<gene>
    <name evidence="2" type="ORF">CDD82_6576</name>
</gene>
<dbReference type="InterPro" id="IPR001279">
    <property type="entry name" value="Metallo-B-lactamas"/>
</dbReference>
<dbReference type="Gene3D" id="3.60.15.10">
    <property type="entry name" value="Ribonuclease Z/Hydroxyacylglutathione hydrolase-like"/>
    <property type="match status" value="1"/>
</dbReference>
<dbReference type="EMBL" id="NJEU01000690">
    <property type="protein sequence ID" value="PHH71337.1"/>
    <property type="molecule type" value="Genomic_DNA"/>
</dbReference>
<dbReference type="AlphaFoldDB" id="A0A2C5YRE2"/>
<dbReference type="OrthoDB" id="449487at2759"/>
<reference evidence="2 3" key="1">
    <citation type="submission" date="2017-06" db="EMBL/GenBank/DDBJ databases">
        <title>Ant-infecting Ophiocordyceps genomes reveal a high diversity of potential behavioral manipulation genes and a possible major role for enterotoxins.</title>
        <authorList>
            <person name="De Bekker C."/>
            <person name="Evans H.C."/>
            <person name="Brachmann A."/>
            <person name="Hughes D.P."/>
        </authorList>
    </citation>
    <scope>NUCLEOTIDE SEQUENCE [LARGE SCALE GENOMIC DNA]</scope>
    <source>
        <strain evidence="2 3">1348a</strain>
    </source>
</reference>
<protein>
    <recommendedName>
        <fullName evidence="1">Metallo-beta-lactamase domain-containing protein</fullName>
    </recommendedName>
</protein>
<accession>A0A2C5YRE2</accession>
<dbReference type="SMART" id="SM00849">
    <property type="entry name" value="Lactamase_B"/>
    <property type="match status" value="1"/>
</dbReference>
<comment type="caution">
    <text evidence="2">The sequence shown here is derived from an EMBL/GenBank/DDBJ whole genome shotgun (WGS) entry which is preliminary data.</text>
</comment>
<dbReference type="SUPFAM" id="SSF56281">
    <property type="entry name" value="Metallo-hydrolase/oxidoreductase"/>
    <property type="match status" value="1"/>
</dbReference>
<evidence type="ECO:0000313" key="3">
    <source>
        <dbReference type="Proteomes" id="UP000224854"/>
    </source>
</evidence>
<dbReference type="InterPro" id="IPR050855">
    <property type="entry name" value="NDM-1-like"/>
</dbReference>
<keyword evidence="3" id="KW-1185">Reference proteome</keyword>
<organism evidence="2 3">
    <name type="scientific">Ophiocordyceps australis</name>
    <dbReference type="NCBI Taxonomy" id="1399860"/>
    <lineage>
        <taxon>Eukaryota</taxon>
        <taxon>Fungi</taxon>
        <taxon>Dikarya</taxon>
        <taxon>Ascomycota</taxon>
        <taxon>Pezizomycotina</taxon>
        <taxon>Sordariomycetes</taxon>
        <taxon>Hypocreomycetidae</taxon>
        <taxon>Hypocreales</taxon>
        <taxon>Ophiocordycipitaceae</taxon>
        <taxon>Ophiocordyceps</taxon>
    </lineage>
</organism>
<dbReference type="PANTHER" id="PTHR42951:SF14">
    <property type="entry name" value="METALLO-BETA-LACTAMASE SUPERFAMILY PROTEIN"/>
    <property type="match status" value="1"/>
</dbReference>
<dbReference type="InterPro" id="IPR036866">
    <property type="entry name" value="RibonucZ/Hydroxyglut_hydro"/>
</dbReference>